<proteinExistence type="predicted"/>
<evidence type="ECO:0000313" key="1">
    <source>
        <dbReference type="EMBL" id="RDX82323.1"/>
    </source>
</evidence>
<dbReference type="AlphaFoldDB" id="A0A371FW88"/>
<dbReference type="EMBL" id="QJKJ01007664">
    <property type="protein sequence ID" value="RDX82323.1"/>
    <property type="molecule type" value="Genomic_DNA"/>
</dbReference>
<name>A0A371FW88_MUCPR</name>
<protein>
    <submittedName>
        <fullName evidence="1">Uncharacterized protein</fullName>
    </submittedName>
</protein>
<dbReference type="STRING" id="157652.A0A371FW88"/>
<gene>
    <name evidence="1" type="ORF">CR513_36902</name>
</gene>
<evidence type="ECO:0000313" key="2">
    <source>
        <dbReference type="Proteomes" id="UP000257109"/>
    </source>
</evidence>
<dbReference type="Proteomes" id="UP000257109">
    <property type="component" value="Unassembled WGS sequence"/>
</dbReference>
<accession>A0A371FW88</accession>
<comment type="caution">
    <text evidence="1">The sequence shown here is derived from an EMBL/GenBank/DDBJ whole genome shotgun (WGS) entry which is preliminary data.</text>
</comment>
<sequence length="167" mass="17907">MKIIWGNIEAYPLALHRESISSMNIVLGAYALARSNKHRTIRSLSPRHLEAKVAEDTLKKVVPHSVATALARSVFPVPGGPNMRTPFHGLLIPCKDRNSIHKGSTTASSRSLFASVSPATSSHLTPGEVSNTSRSSIAANSASGPSYCPFFDLPSSASPFCPFHEQL</sequence>
<keyword evidence="2" id="KW-1185">Reference proteome</keyword>
<organism evidence="1 2">
    <name type="scientific">Mucuna pruriens</name>
    <name type="common">Velvet bean</name>
    <name type="synonym">Dolichos pruriens</name>
    <dbReference type="NCBI Taxonomy" id="157652"/>
    <lineage>
        <taxon>Eukaryota</taxon>
        <taxon>Viridiplantae</taxon>
        <taxon>Streptophyta</taxon>
        <taxon>Embryophyta</taxon>
        <taxon>Tracheophyta</taxon>
        <taxon>Spermatophyta</taxon>
        <taxon>Magnoliopsida</taxon>
        <taxon>eudicotyledons</taxon>
        <taxon>Gunneridae</taxon>
        <taxon>Pentapetalae</taxon>
        <taxon>rosids</taxon>
        <taxon>fabids</taxon>
        <taxon>Fabales</taxon>
        <taxon>Fabaceae</taxon>
        <taxon>Papilionoideae</taxon>
        <taxon>50 kb inversion clade</taxon>
        <taxon>NPAAA clade</taxon>
        <taxon>indigoferoid/millettioid clade</taxon>
        <taxon>Phaseoleae</taxon>
        <taxon>Mucuna</taxon>
    </lineage>
</organism>
<dbReference type="PANTHER" id="PTHR37449">
    <property type="match status" value="1"/>
</dbReference>
<dbReference type="OrthoDB" id="7916205at2759"/>
<dbReference type="PANTHER" id="PTHR37449:SF1">
    <property type="entry name" value="OS02G0159950 PROTEIN"/>
    <property type="match status" value="1"/>
</dbReference>
<feature type="non-terminal residue" evidence="1">
    <location>
        <position position="1"/>
    </location>
</feature>
<reference evidence="1" key="1">
    <citation type="submission" date="2018-05" db="EMBL/GenBank/DDBJ databases">
        <title>Draft genome of Mucuna pruriens seed.</title>
        <authorList>
            <person name="Nnadi N.E."/>
            <person name="Vos R."/>
            <person name="Hasami M.H."/>
            <person name="Devisetty U.K."/>
            <person name="Aguiy J.C."/>
        </authorList>
    </citation>
    <scope>NUCLEOTIDE SEQUENCE [LARGE SCALE GENOMIC DNA]</scope>
    <source>
        <strain evidence="1">JCA_2017</strain>
    </source>
</reference>